<keyword evidence="2" id="KW-1185">Reference proteome</keyword>
<dbReference type="EMBL" id="MU863675">
    <property type="protein sequence ID" value="KAK4097444.1"/>
    <property type="molecule type" value="Genomic_DNA"/>
</dbReference>
<protein>
    <submittedName>
        <fullName evidence="1">Uncharacterized protein</fullName>
    </submittedName>
</protein>
<name>A0AAN6PVK8_9PEZI</name>
<gene>
    <name evidence="1" type="ORF">N658DRAFT_569336</name>
</gene>
<dbReference type="Proteomes" id="UP001305647">
    <property type="component" value="Unassembled WGS sequence"/>
</dbReference>
<dbReference type="AlphaFoldDB" id="A0AAN6PVK8"/>
<proteinExistence type="predicted"/>
<evidence type="ECO:0000313" key="1">
    <source>
        <dbReference type="EMBL" id="KAK4097444.1"/>
    </source>
</evidence>
<reference evidence="1" key="1">
    <citation type="journal article" date="2023" name="Mol. Phylogenet. Evol.">
        <title>Genome-scale phylogeny and comparative genomics of the fungal order Sordariales.</title>
        <authorList>
            <person name="Hensen N."/>
            <person name="Bonometti L."/>
            <person name="Westerberg I."/>
            <person name="Brannstrom I.O."/>
            <person name="Guillou S."/>
            <person name="Cros-Aarteil S."/>
            <person name="Calhoun S."/>
            <person name="Haridas S."/>
            <person name="Kuo A."/>
            <person name="Mondo S."/>
            <person name="Pangilinan J."/>
            <person name="Riley R."/>
            <person name="LaButti K."/>
            <person name="Andreopoulos B."/>
            <person name="Lipzen A."/>
            <person name="Chen C."/>
            <person name="Yan M."/>
            <person name="Daum C."/>
            <person name="Ng V."/>
            <person name="Clum A."/>
            <person name="Steindorff A."/>
            <person name="Ohm R.A."/>
            <person name="Martin F."/>
            <person name="Silar P."/>
            <person name="Natvig D.O."/>
            <person name="Lalanne C."/>
            <person name="Gautier V."/>
            <person name="Ament-Velasquez S.L."/>
            <person name="Kruys A."/>
            <person name="Hutchinson M.I."/>
            <person name="Powell A.J."/>
            <person name="Barry K."/>
            <person name="Miller A.N."/>
            <person name="Grigoriev I.V."/>
            <person name="Debuchy R."/>
            <person name="Gladieux P."/>
            <person name="Hiltunen Thoren M."/>
            <person name="Johannesson H."/>
        </authorList>
    </citation>
    <scope>NUCLEOTIDE SEQUENCE</scope>
    <source>
        <strain evidence="1">CBS 757.83</strain>
    </source>
</reference>
<evidence type="ECO:0000313" key="2">
    <source>
        <dbReference type="Proteomes" id="UP001305647"/>
    </source>
</evidence>
<accession>A0AAN6PVK8</accession>
<comment type="caution">
    <text evidence="1">The sequence shown here is derived from an EMBL/GenBank/DDBJ whole genome shotgun (WGS) entry which is preliminary data.</text>
</comment>
<organism evidence="1 2">
    <name type="scientific">Parathielavia hyrcaniae</name>
    <dbReference type="NCBI Taxonomy" id="113614"/>
    <lineage>
        <taxon>Eukaryota</taxon>
        <taxon>Fungi</taxon>
        <taxon>Dikarya</taxon>
        <taxon>Ascomycota</taxon>
        <taxon>Pezizomycotina</taxon>
        <taxon>Sordariomycetes</taxon>
        <taxon>Sordariomycetidae</taxon>
        <taxon>Sordariales</taxon>
        <taxon>Chaetomiaceae</taxon>
        <taxon>Parathielavia</taxon>
    </lineage>
</organism>
<sequence length="301" mass="34983">MSEERSDLSVLDSEHADVFNLALGRLLSSDVAEATLSNILDYGLPTTDAWREFHSHGVRTPYLKRVRSFRRQFNPLQLSFPITLLSAFDRTHRGTKHFELRLIELLGVADQEIVHRVHQEWRHQQLRKTEDYLPPTAFWVRWYTNVEQYLNGVADMCRDLFLHAGYIRGPTTIFPPTPAQFPSLIDYLLGSEPGAPSTCPIPIRATTENRWRYDPWDSMSYNIFRDRHERKAPIRRKPHRCVVSGGDWPEVGDEHLVTLLQWEASQGMPVDPADIDAAYERMRQITPSSPLWQRWRDPGPL</sequence>
<reference evidence="1" key="2">
    <citation type="submission" date="2023-05" db="EMBL/GenBank/DDBJ databases">
        <authorList>
            <consortium name="Lawrence Berkeley National Laboratory"/>
            <person name="Steindorff A."/>
            <person name="Hensen N."/>
            <person name="Bonometti L."/>
            <person name="Westerberg I."/>
            <person name="Brannstrom I.O."/>
            <person name="Guillou S."/>
            <person name="Cros-Aarteil S."/>
            <person name="Calhoun S."/>
            <person name="Haridas S."/>
            <person name="Kuo A."/>
            <person name="Mondo S."/>
            <person name="Pangilinan J."/>
            <person name="Riley R."/>
            <person name="Labutti K."/>
            <person name="Andreopoulos B."/>
            <person name="Lipzen A."/>
            <person name="Chen C."/>
            <person name="Yanf M."/>
            <person name="Daum C."/>
            <person name="Ng V."/>
            <person name="Clum A."/>
            <person name="Ohm R."/>
            <person name="Martin F."/>
            <person name="Silar P."/>
            <person name="Natvig D."/>
            <person name="Lalanne C."/>
            <person name="Gautier V."/>
            <person name="Ament-Velasquez S.L."/>
            <person name="Kruys A."/>
            <person name="Hutchinson M.I."/>
            <person name="Powell A.J."/>
            <person name="Barry K."/>
            <person name="Miller A.N."/>
            <person name="Grigoriev I.V."/>
            <person name="Debuchy R."/>
            <person name="Gladieux P."/>
            <person name="Thoren M.H."/>
            <person name="Johannesson H."/>
        </authorList>
    </citation>
    <scope>NUCLEOTIDE SEQUENCE</scope>
    <source>
        <strain evidence="1">CBS 757.83</strain>
    </source>
</reference>